<dbReference type="InterPro" id="IPR036397">
    <property type="entry name" value="RNaseH_sf"/>
</dbReference>
<protein>
    <submittedName>
        <fullName evidence="1">Reverse transcriptase domain-containing protein</fullName>
    </submittedName>
</protein>
<dbReference type="Proteomes" id="UP001151760">
    <property type="component" value="Unassembled WGS sequence"/>
</dbReference>
<name>A0ABQ5EPS5_9ASTR</name>
<keyword evidence="1" id="KW-0695">RNA-directed DNA polymerase</keyword>
<evidence type="ECO:0000313" key="1">
    <source>
        <dbReference type="EMBL" id="GJT52890.1"/>
    </source>
</evidence>
<keyword evidence="1" id="KW-0808">Transferase</keyword>
<evidence type="ECO:0000313" key="2">
    <source>
        <dbReference type="Proteomes" id="UP001151760"/>
    </source>
</evidence>
<keyword evidence="1" id="KW-0548">Nucleotidyltransferase</keyword>
<gene>
    <name evidence="1" type="ORF">Tco_0979047</name>
</gene>
<organism evidence="1 2">
    <name type="scientific">Tanacetum coccineum</name>
    <dbReference type="NCBI Taxonomy" id="301880"/>
    <lineage>
        <taxon>Eukaryota</taxon>
        <taxon>Viridiplantae</taxon>
        <taxon>Streptophyta</taxon>
        <taxon>Embryophyta</taxon>
        <taxon>Tracheophyta</taxon>
        <taxon>Spermatophyta</taxon>
        <taxon>Magnoliopsida</taxon>
        <taxon>eudicotyledons</taxon>
        <taxon>Gunneridae</taxon>
        <taxon>Pentapetalae</taxon>
        <taxon>asterids</taxon>
        <taxon>campanulids</taxon>
        <taxon>Asterales</taxon>
        <taxon>Asteraceae</taxon>
        <taxon>Asteroideae</taxon>
        <taxon>Anthemideae</taxon>
        <taxon>Anthemidinae</taxon>
        <taxon>Tanacetum</taxon>
    </lineage>
</organism>
<reference evidence="1" key="1">
    <citation type="journal article" date="2022" name="Int. J. Mol. Sci.">
        <title>Draft Genome of Tanacetum Coccineum: Genomic Comparison of Closely Related Tanacetum-Family Plants.</title>
        <authorList>
            <person name="Yamashiro T."/>
            <person name="Shiraishi A."/>
            <person name="Nakayama K."/>
            <person name="Satake H."/>
        </authorList>
    </citation>
    <scope>NUCLEOTIDE SEQUENCE</scope>
</reference>
<keyword evidence="2" id="KW-1185">Reference proteome</keyword>
<sequence length="99" mass="11454">MFADLCKGLKITQSFSPVTEHMEIMQHLGRQLTRSQQGWVDNLSKTLWIHITLLRNSEKETPFSLTYGLEAVIPIIETTDDRGRVQKATKGKEARKWLR</sequence>
<dbReference type="GO" id="GO:0003964">
    <property type="term" value="F:RNA-directed DNA polymerase activity"/>
    <property type="evidence" value="ECO:0007669"/>
    <property type="project" value="UniProtKB-KW"/>
</dbReference>
<comment type="caution">
    <text evidence="1">The sequence shown here is derived from an EMBL/GenBank/DDBJ whole genome shotgun (WGS) entry which is preliminary data.</text>
</comment>
<reference evidence="1" key="2">
    <citation type="submission" date="2022-01" db="EMBL/GenBank/DDBJ databases">
        <authorList>
            <person name="Yamashiro T."/>
            <person name="Shiraishi A."/>
            <person name="Satake H."/>
            <person name="Nakayama K."/>
        </authorList>
    </citation>
    <scope>NUCLEOTIDE SEQUENCE</scope>
</reference>
<proteinExistence type="predicted"/>
<dbReference type="Gene3D" id="3.30.420.10">
    <property type="entry name" value="Ribonuclease H-like superfamily/Ribonuclease H"/>
    <property type="match status" value="1"/>
</dbReference>
<accession>A0ABQ5EPS5</accession>
<dbReference type="EMBL" id="BQNB010016537">
    <property type="protein sequence ID" value="GJT52890.1"/>
    <property type="molecule type" value="Genomic_DNA"/>
</dbReference>